<feature type="domain" description="ABC transporter" evidence="4">
    <location>
        <begin position="621"/>
        <end position="849"/>
    </location>
</feature>
<dbReference type="AlphaFoldDB" id="A0A5N6KZ88"/>
<dbReference type="SUPFAM" id="SSF52540">
    <property type="entry name" value="P-loop containing nucleoside triphosphate hydrolases"/>
    <property type="match status" value="1"/>
</dbReference>
<evidence type="ECO:0000256" key="2">
    <source>
        <dbReference type="ARBA" id="ARBA00022840"/>
    </source>
</evidence>
<dbReference type="InterPro" id="IPR027417">
    <property type="entry name" value="P-loop_NTPase"/>
</dbReference>
<organism evidence="5 6">
    <name type="scientific">Carpinus fangiana</name>
    <dbReference type="NCBI Taxonomy" id="176857"/>
    <lineage>
        <taxon>Eukaryota</taxon>
        <taxon>Viridiplantae</taxon>
        <taxon>Streptophyta</taxon>
        <taxon>Embryophyta</taxon>
        <taxon>Tracheophyta</taxon>
        <taxon>Spermatophyta</taxon>
        <taxon>Magnoliopsida</taxon>
        <taxon>eudicotyledons</taxon>
        <taxon>Gunneridae</taxon>
        <taxon>Pentapetalae</taxon>
        <taxon>rosids</taxon>
        <taxon>fabids</taxon>
        <taxon>Fagales</taxon>
        <taxon>Betulaceae</taxon>
        <taxon>Carpinus</taxon>
    </lineage>
</organism>
<dbReference type="PANTHER" id="PTHR43158">
    <property type="entry name" value="SKFA PEPTIDE EXPORT ATP-BINDING PROTEIN SKFE"/>
    <property type="match status" value="1"/>
</dbReference>
<gene>
    <name evidence="5" type="ORF">FH972_024551</name>
</gene>
<dbReference type="OrthoDB" id="5358475at2759"/>
<dbReference type="PROSITE" id="PS50893">
    <property type="entry name" value="ABC_TRANSPORTER_2"/>
    <property type="match status" value="1"/>
</dbReference>
<evidence type="ECO:0000313" key="5">
    <source>
        <dbReference type="EMBL" id="KAB8360817.1"/>
    </source>
</evidence>
<dbReference type="InterPro" id="IPR008928">
    <property type="entry name" value="6-hairpin_glycosidase_sf"/>
</dbReference>
<keyword evidence="1" id="KW-0547">Nucleotide-binding</keyword>
<dbReference type="GO" id="GO:0016887">
    <property type="term" value="F:ATP hydrolysis activity"/>
    <property type="evidence" value="ECO:0007669"/>
    <property type="project" value="InterPro"/>
</dbReference>
<evidence type="ECO:0000313" key="6">
    <source>
        <dbReference type="Proteomes" id="UP000327013"/>
    </source>
</evidence>
<dbReference type="Pfam" id="PF00005">
    <property type="entry name" value="ABC_tran"/>
    <property type="match status" value="1"/>
</dbReference>
<keyword evidence="6" id="KW-1185">Reference proteome</keyword>
<evidence type="ECO:0000256" key="3">
    <source>
        <dbReference type="SAM" id="MobiDB-lite"/>
    </source>
</evidence>
<name>A0A5N6KZ88_9ROSI</name>
<comment type="caution">
    <text evidence="5">The sequence shown here is derived from an EMBL/GenBank/DDBJ whole genome shotgun (WGS) entry which is preliminary data.</text>
</comment>
<dbReference type="SUPFAM" id="SSF48208">
    <property type="entry name" value="Six-hairpin glycosidases"/>
    <property type="match status" value="1"/>
</dbReference>
<feature type="region of interest" description="Disordered" evidence="3">
    <location>
        <begin position="866"/>
        <end position="900"/>
    </location>
</feature>
<dbReference type="InterPro" id="IPR003439">
    <property type="entry name" value="ABC_transporter-like_ATP-bd"/>
</dbReference>
<sequence length="900" mass="99698">MAYTLNDDRLKAQVHKAAQYVLDNQQPDGWLGPENGTWRTFWGRYPLCLGLIGLAEANSTWEQPVLTAMYKFNDLMYTMMQNNYAGYIYHDGDKLDEGNFDWGRVRSQDMMISLMWLYDKHPKGSATQKKLLSNIKSLHDQGLNWENWYRQDTYTFDDLYDLPESITQNNYSFLHGVNVAQGLKAAAVVRRLTGNDDLITTASNGVKWTFQYHGAPSGTVTADERIDGLAPYSGAELCTAVEAMYSLSYLYQALGTNDYADRAELAAFNALPVSMTDDWWAHQYMAQPNQGYSRELPETPFYNTNNLGQTFGLEPNYPCCTVNHPQGLPKFVSNSYVLLGDSGLVHALLSPTSVTTTLPNGQKVTVKCDTNYPFADTLTYTVSTTGTFDFYIRAPAWATSSTLSGAQVDSTEDSSTGLHRIAFRGSTQGTTFTHTLQADVRTEARANDTISVYRGALLYALYIPSERSSTAPKDYQNKGFLPADYAPSQARDYTMQNTTAWNVAVDPSTLRYHAPAPDAALQSPAFAEGAPPNYITAQACEIAWPLFKGSVPGAAPPVSARKCLSKVYEGSGVGDRKVDGVFSRIGEEELEAAGEFDVEEDLSRLTSVPIRVKTRGRWEIARKKDETKRQSNIAHRWHVFLFSARSIITIASANLIAANGAGKTTLLRLLSGKRMDPSSSISVAGLDPFKDNLSGVTYLGVEWVLNPIVRTDIDVPRLLASVGGDAYPDRRDELVHILDIDTAWHMHAVSDGERRRVQLAMGLLRPWTVLLLDEITVDLDLLSRANFLAFLRRETESRACTVVYATHILDNLAEWPTHLAHMSLGRVKRTGTMESFAAERGEDAGHSGNSLLGDLVLKWLKEDLAERGPRSQSVRGGEGKTYPNLEGKGGFGQEKSRRGP</sequence>
<dbReference type="EMBL" id="VIBQ01000017">
    <property type="protein sequence ID" value="KAB8360817.1"/>
    <property type="molecule type" value="Genomic_DNA"/>
</dbReference>
<dbReference type="Proteomes" id="UP000327013">
    <property type="component" value="Unassembled WGS sequence"/>
</dbReference>
<accession>A0A5N6KZ88</accession>
<dbReference type="GO" id="GO:0005524">
    <property type="term" value="F:ATP binding"/>
    <property type="evidence" value="ECO:0007669"/>
    <property type="project" value="UniProtKB-KW"/>
</dbReference>
<protein>
    <recommendedName>
        <fullName evidence="4">ABC transporter domain-containing protein</fullName>
    </recommendedName>
</protein>
<dbReference type="Gene3D" id="3.40.50.300">
    <property type="entry name" value="P-loop containing nucleotide triphosphate hydrolases"/>
    <property type="match status" value="1"/>
</dbReference>
<reference evidence="5 6" key="1">
    <citation type="submission" date="2019-06" db="EMBL/GenBank/DDBJ databases">
        <title>A chromosomal-level reference genome of Carpinus fangiana (Coryloideae, Betulaceae).</title>
        <authorList>
            <person name="Yang X."/>
            <person name="Wang Z."/>
            <person name="Zhang L."/>
            <person name="Hao G."/>
            <person name="Liu J."/>
            <person name="Yang Y."/>
        </authorList>
    </citation>
    <scope>NUCLEOTIDE SEQUENCE [LARGE SCALE GENOMIC DNA]</scope>
    <source>
        <strain evidence="5">Cfa_2016G</strain>
        <tissue evidence="5">Leaf</tissue>
    </source>
</reference>
<proteinExistence type="predicted"/>
<keyword evidence="2" id="KW-0067">ATP-binding</keyword>
<dbReference type="PANTHER" id="PTHR43158:SF2">
    <property type="entry name" value="SKFA PEPTIDE EXPORT ATP-BINDING PROTEIN SKFE"/>
    <property type="match status" value="1"/>
</dbReference>
<dbReference type="GO" id="GO:0005975">
    <property type="term" value="P:carbohydrate metabolic process"/>
    <property type="evidence" value="ECO:0007669"/>
    <property type="project" value="InterPro"/>
</dbReference>
<evidence type="ECO:0000256" key="1">
    <source>
        <dbReference type="ARBA" id="ARBA00022741"/>
    </source>
</evidence>
<evidence type="ECO:0000259" key="4">
    <source>
        <dbReference type="PROSITE" id="PS50893"/>
    </source>
</evidence>